<sequence>MPSYFRSNFSQQIPTVGQLGNPAEEAKCLAFQIVKDMIAGGFNVYAIDDEAATAGTALNSRAQTTIWTKITLVPTAAVDPIVETDPWMIRLEVKGNGSTWGKDSNGTNVQINVSNVGLYYRVGPSSRLMGDNLTGASLREYALVPALYGSIAPGQAAVLGIYARPEFARISTAFPMSFRMTIVNRGIVLAAWPTVLTEDTRMMGIVCIQRGVNCAGDPNISNTKPLYMVMNSNPTNVELGTDAYPTPTKNQWYYQIIRATGVDLPYPNWENANASIGNPNGSGYAANVISDIRELGGSSLNYFPVRWSTPVTNDLGDYILVFPFGLTSDRFSYSDEIDLIAVSKADAYGSGQDVPINVYNQNRTYTALSSNNQRVANNGGIRVFMLTGGPGV</sequence>
<reference evidence="1 2" key="1">
    <citation type="submission" date="2017-06" db="EMBL/GenBank/DDBJ databases">
        <authorList>
            <person name="Kim H.J."/>
            <person name="Triplett B.A."/>
        </authorList>
    </citation>
    <scope>NUCLEOTIDE SEQUENCE [LARGE SCALE GENOMIC DNA]</scope>
</reference>
<dbReference type="RefSeq" id="YP_009611988.1">
    <property type="nucleotide sequence ID" value="NC_042013.1"/>
</dbReference>
<evidence type="ECO:0000313" key="2">
    <source>
        <dbReference type="Proteomes" id="UP000223025"/>
    </source>
</evidence>
<dbReference type="GeneID" id="40088326"/>
<protein>
    <submittedName>
        <fullName evidence="1">Uncharacterized protein</fullName>
    </submittedName>
</protein>
<dbReference type="EMBL" id="MF403008">
    <property type="protein sequence ID" value="AUZ95083.1"/>
    <property type="molecule type" value="Genomic_DNA"/>
</dbReference>
<accession>A0A2L0UZX5</accession>
<evidence type="ECO:0000313" key="1">
    <source>
        <dbReference type="EMBL" id="AUZ95083.1"/>
    </source>
</evidence>
<proteinExistence type="predicted"/>
<organism evidence="1 2">
    <name type="scientific">Agrobacterium phage Atu_ph07</name>
    <dbReference type="NCBI Taxonomy" id="2024264"/>
    <lineage>
        <taxon>Viruses</taxon>
        <taxon>Duplodnaviria</taxon>
        <taxon>Heunggongvirae</taxon>
        <taxon>Uroviricota</taxon>
        <taxon>Caudoviricetes</taxon>
        <taxon>Polybotosvirus</taxon>
        <taxon>Polybotosvirus Atuph07</taxon>
    </lineage>
</organism>
<dbReference type="Proteomes" id="UP000223025">
    <property type="component" value="Segment"/>
</dbReference>
<keyword evidence="2" id="KW-1185">Reference proteome</keyword>
<dbReference type="KEGG" id="vg:40088326"/>
<name>A0A2L0UZX5_9CAUD</name>